<sequence length="76" mass="8568">MSCYIIVRSMSVRWIVRYKQLSAATQTGHVLECGGTARHSRKSPKDENTICERLKLILQIVKQIRITKALGIQLGA</sequence>
<protein>
    <submittedName>
        <fullName evidence="1">Uncharacterized protein</fullName>
    </submittedName>
</protein>
<accession>A0A016RX48</accession>
<keyword evidence="2" id="KW-1185">Reference proteome</keyword>
<name>A0A016RX48_9BILA</name>
<reference evidence="2" key="1">
    <citation type="journal article" date="2015" name="Nat. Genet.">
        <title>The genome and transcriptome of the zoonotic hookworm Ancylostoma ceylanicum identify infection-specific gene families.</title>
        <authorList>
            <person name="Schwarz E.M."/>
            <person name="Hu Y."/>
            <person name="Antoshechkin I."/>
            <person name="Miller M.M."/>
            <person name="Sternberg P.W."/>
            <person name="Aroian R.V."/>
        </authorList>
    </citation>
    <scope>NUCLEOTIDE SEQUENCE</scope>
    <source>
        <strain evidence="2">HY135</strain>
    </source>
</reference>
<dbReference type="Proteomes" id="UP000024635">
    <property type="component" value="Unassembled WGS sequence"/>
</dbReference>
<evidence type="ECO:0000313" key="1">
    <source>
        <dbReference type="EMBL" id="EYB82667.1"/>
    </source>
</evidence>
<organism evidence="1 2">
    <name type="scientific">Ancylostoma ceylanicum</name>
    <dbReference type="NCBI Taxonomy" id="53326"/>
    <lineage>
        <taxon>Eukaryota</taxon>
        <taxon>Metazoa</taxon>
        <taxon>Ecdysozoa</taxon>
        <taxon>Nematoda</taxon>
        <taxon>Chromadorea</taxon>
        <taxon>Rhabditida</taxon>
        <taxon>Rhabditina</taxon>
        <taxon>Rhabditomorpha</taxon>
        <taxon>Strongyloidea</taxon>
        <taxon>Ancylostomatidae</taxon>
        <taxon>Ancylostomatinae</taxon>
        <taxon>Ancylostoma</taxon>
    </lineage>
</organism>
<dbReference type="EMBL" id="JARK01001690">
    <property type="protein sequence ID" value="EYB82667.1"/>
    <property type="molecule type" value="Genomic_DNA"/>
</dbReference>
<comment type="caution">
    <text evidence="1">The sequence shown here is derived from an EMBL/GenBank/DDBJ whole genome shotgun (WGS) entry which is preliminary data.</text>
</comment>
<evidence type="ECO:0000313" key="2">
    <source>
        <dbReference type="Proteomes" id="UP000024635"/>
    </source>
</evidence>
<proteinExistence type="predicted"/>
<dbReference type="AlphaFoldDB" id="A0A016RX48"/>
<gene>
    <name evidence="1" type="primary">Acey_s0354.g3310</name>
    <name evidence="1" type="ORF">Y032_0354g3310</name>
</gene>